<reference evidence="1" key="1">
    <citation type="submission" date="2024-12" db="EMBL/GenBank/DDBJ databases">
        <authorList>
            <person name="Wu N."/>
        </authorList>
    </citation>
    <scope>NUCLEOTIDE SEQUENCE</scope>
    <source>
        <strain evidence="1">P15</strain>
    </source>
</reference>
<gene>
    <name evidence="1" type="ORF">ACI1P1_12060</name>
</gene>
<proteinExistence type="predicted"/>
<evidence type="ECO:0000313" key="1">
    <source>
        <dbReference type="EMBL" id="MFM9329021.1"/>
    </source>
</evidence>
<keyword evidence="2" id="KW-1185">Reference proteome</keyword>
<organism evidence="1 2">
    <name type="scientific">Paenibacillus mesotrionivorans</name>
    <dbReference type="NCBI Taxonomy" id="3160968"/>
    <lineage>
        <taxon>Bacteria</taxon>
        <taxon>Bacillati</taxon>
        <taxon>Bacillota</taxon>
        <taxon>Bacilli</taxon>
        <taxon>Bacillales</taxon>
        <taxon>Paenibacillaceae</taxon>
        <taxon>Paenibacillus</taxon>
    </lineage>
</organism>
<dbReference type="Proteomes" id="UP001631969">
    <property type="component" value="Unassembled WGS sequence"/>
</dbReference>
<protein>
    <submittedName>
        <fullName evidence="1">Uncharacterized protein</fullName>
    </submittedName>
</protein>
<sequence length="496" mass="57230">MFVIKNKKGEQQQKTAPVVGSVRFMTKLFELEEQYGSADVFFRRKSGQGRLIYHVTKADIQLAMTLQVGFNTKGVLEDATRFQVYNKLIELYEDPVCVEQFYQAFSKFLETGLISCTADTYSRVFTLKHYLEPETEEIGRFVLYHPIVFSKAFTDLPIAAQRWFLYACLQQGAQSDKLMQRNWHNIMPLVHARSKYQMEQLLVHMRTPLLDGQALFNIGRIERNAVGGKKVVYQVNAALIPVYEPELEYHDIIVVKNRYRPLQRLLRQLLVDTGLAELENVKEGRFFRQLLQVAKGKSKSYIRVVLTYIKEMYQQHRYLPEDLMDYIHKDLRDQVTGQVLGILQQTGVYPFLAPSGTTQQERIPQLVSKIRGLPSNMLRKACRAALPTLKELYSRPAALGTIDYVRGSGCSAEIEYRLGLHASRRMAFTLQKDPSSYMALEASVVSCYKQHALTGQDLYHLQNWFKSEIHGLDHWQPVADAPTDFRLEEFLLSYLA</sequence>
<accession>A0ACC7NY74</accession>
<comment type="caution">
    <text evidence="1">The sequence shown here is derived from an EMBL/GenBank/DDBJ whole genome shotgun (WGS) entry which is preliminary data.</text>
</comment>
<evidence type="ECO:0000313" key="2">
    <source>
        <dbReference type="Proteomes" id="UP001631969"/>
    </source>
</evidence>
<name>A0ACC7NY74_9BACL</name>
<dbReference type="EMBL" id="JBJURJ010000007">
    <property type="protein sequence ID" value="MFM9329021.1"/>
    <property type="molecule type" value="Genomic_DNA"/>
</dbReference>